<protein>
    <submittedName>
        <fullName evidence="1">Uncharacterized protein</fullName>
    </submittedName>
</protein>
<sequence length="118" mass="13706">MNQRSGSCQVRNSMTAEVNVVLAPWDMRYIKLVLQMANTNSTSHFDNFNRETELFFQENVFPQMTMLTHPAQSETEEDIAQMLTLLNSNEINEPIKLYLSRSLNRKESTFKQAEQSRA</sequence>
<evidence type="ECO:0000313" key="2">
    <source>
        <dbReference type="Proteomes" id="UP000735302"/>
    </source>
</evidence>
<reference evidence="1 2" key="1">
    <citation type="journal article" date="2021" name="Elife">
        <title>Chloroplast acquisition without the gene transfer in kleptoplastic sea slugs, Plakobranchus ocellatus.</title>
        <authorList>
            <person name="Maeda T."/>
            <person name="Takahashi S."/>
            <person name="Yoshida T."/>
            <person name="Shimamura S."/>
            <person name="Takaki Y."/>
            <person name="Nagai Y."/>
            <person name="Toyoda A."/>
            <person name="Suzuki Y."/>
            <person name="Arimoto A."/>
            <person name="Ishii H."/>
            <person name="Satoh N."/>
            <person name="Nishiyama T."/>
            <person name="Hasebe M."/>
            <person name="Maruyama T."/>
            <person name="Minagawa J."/>
            <person name="Obokata J."/>
            <person name="Shigenobu S."/>
        </authorList>
    </citation>
    <scope>NUCLEOTIDE SEQUENCE [LARGE SCALE GENOMIC DNA]</scope>
</reference>
<dbReference type="EMBL" id="BLXT01007237">
    <property type="protein sequence ID" value="GFO37382.1"/>
    <property type="molecule type" value="Genomic_DNA"/>
</dbReference>
<organism evidence="1 2">
    <name type="scientific">Plakobranchus ocellatus</name>
    <dbReference type="NCBI Taxonomy" id="259542"/>
    <lineage>
        <taxon>Eukaryota</taxon>
        <taxon>Metazoa</taxon>
        <taxon>Spiralia</taxon>
        <taxon>Lophotrochozoa</taxon>
        <taxon>Mollusca</taxon>
        <taxon>Gastropoda</taxon>
        <taxon>Heterobranchia</taxon>
        <taxon>Euthyneura</taxon>
        <taxon>Panpulmonata</taxon>
        <taxon>Sacoglossa</taxon>
        <taxon>Placobranchoidea</taxon>
        <taxon>Plakobranchidae</taxon>
        <taxon>Plakobranchus</taxon>
    </lineage>
</organism>
<comment type="caution">
    <text evidence="1">The sequence shown here is derived from an EMBL/GenBank/DDBJ whole genome shotgun (WGS) entry which is preliminary data.</text>
</comment>
<accession>A0AAV4CZM7</accession>
<name>A0AAV4CZM7_9GAST</name>
<evidence type="ECO:0000313" key="1">
    <source>
        <dbReference type="EMBL" id="GFO37382.1"/>
    </source>
</evidence>
<keyword evidence="2" id="KW-1185">Reference proteome</keyword>
<dbReference type="AlphaFoldDB" id="A0AAV4CZM7"/>
<proteinExistence type="predicted"/>
<dbReference type="Proteomes" id="UP000735302">
    <property type="component" value="Unassembled WGS sequence"/>
</dbReference>
<gene>
    <name evidence="1" type="ORF">PoB_006388700</name>
</gene>